<dbReference type="InterPro" id="IPR036397">
    <property type="entry name" value="RNaseH_sf"/>
</dbReference>
<name>A0AAE0UKQ9_9TELE</name>
<dbReference type="Gene3D" id="1.10.10.10">
    <property type="entry name" value="Winged helix-like DNA-binding domain superfamily/Winged helix DNA-binding domain"/>
    <property type="match status" value="1"/>
</dbReference>
<proteinExistence type="predicted"/>
<feature type="domain" description="Sleeping Beauty transposase HTH" evidence="3">
    <location>
        <begin position="92"/>
        <end position="143"/>
    </location>
</feature>
<dbReference type="GO" id="GO:0006313">
    <property type="term" value="P:DNA transposition"/>
    <property type="evidence" value="ECO:0007669"/>
    <property type="project" value="InterPro"/>
</dbReference>
<dbReference type="GO" id="GO:0003677">
    <property type="term" value="F:DNA binding"/>
    <property type="evidence" value="ECO:0007669"/>
    <property type="project" value="InterPro"/>
</dbReference>
<protein>
    <recommendedName>
        <fullName evidence="6">Transposase</fullName>
    </recommendedName>
</protein>
<dbReference type="InterPro" id="IPR057667">
    <property type="entry name" value="HTH_SB"/>
</dbReference>
<sequence length="334" mass="38006">MTLDQDFRSETLDQVEQGKEEEEEKQEEAKEKEEDEEQEEDYSQIEQRRFESLPKPGVAFERNEPRVQSGFTVKYKRHLSTTSNSQTPNSTMAKTKELSKDTRNKIVDLHQAGKTESAIGKQLGVKKSTVGAIIRKWKTYKTTDNLPRSGAPCKISPRGVKMITRTVSKNPRTTRGDLVNDLQRAGTKVTKATISNILRRQGLKSCSARRVPLLKPVHVRARLKFAREHLDDPEEDWENVIWSDETKIELFGKNSTCRVWRRKNAELHPKNTIPTVKHGGGNIMLWGCISAKGPGRLIRVKERMNGAMYREILSKNPPSISKGIEDETWLGLSA</sequence>
<dbReference type="EMBL" id="JAUCMX010000026">
    <property type="protein sequence ID" value="KAK3509805.1"/>
    <property type="molecule type" value="Genomic_DNA"/>
</dbReference>
<feature type="compositionally biased region" description="Acidic residues" evidence="1">
    <location>
        <begin position="33"/>
        <end position="43"/>
    </location>
</feature>
<dbReference type="InterPro" id="IPR052338">
    <property type="entry name" value="Transposase_5"/>
</dbReference>
<dbReference type="Proteomes" id="UP001274896">
    <property type="component" value="Unassembled WGS sequence"/>
</dbReference>
<organism evidence="4 5">
    <name type="scientific">Hemibagrus guttatus</name>
    <dbReference type="NCBI Taxonomy" id="175788"/>
    <lineage>
        <taxon>Eukaryota</taxon>
        <taxon>Metazoa</taxon>
        <taxon>Chordata</taxon>
        <taxon>Craniata</taxon>
        <taxon>Vertebrata</taxon>
        <taxon>Euteleostomi</taxon>
        <taxon>Actinopterygii</taxon>
        <taxon>Neopterygii</taxon>
        <taxon>Teleostei</taxon>
        <taxon>Ostariophysi</taxon>
        <taxon>Siluriformes</taxon>
        <taxon>Bagridae</taxon>
        <taxon>Hemibagrus</taxon>
    </lineage>
</organism>
<dbReference type="SUPFAM" id="SSF46689">
    <property type="entry name" value="Homeodomain-like"/>
    <property type="match status" value="1"/>
</dbReference>
<evidence type="ECO:0008006" key="6">
    <source>
        <dbReference type="Google" id="ProtNLM"/>
    </source>
</evidence>
<dbReference type="Pfam" id="PF25787">
    <property type="entry name" value="HTH_SB"/>
    <property type="match status" value="1"/>
</dbReference>
<evidence type="ECO:0000256" key="1">
    <source>
        <dbReference type="SAM" id="MobiDB-lite"/>
    </source>
</evidence>
<dbReference type="AlphaFoldDB" id="A0AAE0UKQ9"/>
<feature type="compositionally biased region" description="Low complexity" evidence="1">
    <location>
        <begin position="80"/>
        <end position="91"/>
    </location>
</feature>
<dbReference type="PANTHER" id="PTHR23022:SF135">
    <property type="entry name" value="SI:DKEY-77F5.3"/>
    <property type="match status" value="1"/>
</dbReference>
<accession>A0AAE0UKQ9</accession>
<feature type="domain" description="Transposase Tc1-like" evidence="2">
    <location>
        <begin position="162"/>
        <end position="231"/>
    </location>
</feature>
<feature type="region of interest" description="Disordered" evidence="1">
    <location>
        <begin position="1"/>
        <end position="98"/>
    </location>
</feature>
<dbReference type="InterPro" id="IPR036388">
    <property type="entry name" value="WH-like_DNA-bd_sf"/>
</dbReference>
<dbReference type="GO" id="GO:0015074">
    <property type="term" value="P:DNA integration"/>
    <property type="evidence" value="ECO:0007669"/>
    <property type="project" value="InterPro"/>
</dbReference>
<dbReference type="InterPro" id="IPR009057">
    <property type="entry name" value="Homeodomain-like_sf"/>
</dbReference>
<dbReference type="Gene3D" id="3.30.420.10">
    <property type="entry name" value="Ribonuclease H-like superfamily/Ribonuclease H"/>
    <property type="match status" value="1"/>
</dbReference>
<keyword evidence="5" id="KW-1185">Reference proteome</keyword>
<evidence type="ECO:0000259" key="3">
    <source>
        <dbReference type="Pfam" id="PF25787"/>
    </source>
</evidence>
<evidence type="ECO:0000313" key="4">
    <source>
        <dbReference type="EMBL" id="KAK3509805.1"/>
    </source>
</evidence>
<dbReference type="Pfam" id="PF01498">
    <property type="entry name" value="HTH_Tnp_Tc3_2"/>
    <property type="match status" value="1"/>
</dbReference>
<evidence type="ECO:0000259" key="2">
    <source>
        <dbReference type="Pfam" id="PF01498"/>
    </source>
</evidence>
<dbReference type="PANTHER" id="PTHR23022">
    <property type="entry name" value="TRANSPOSABLE ELEMENT-RELATED"/>
    <property type="match status" value="1"/>
</dbReference>
<gene>
    <name evidence="4" type="ORF">QTP70_011626</name>
</gene>
<feature type="compositionally biased region" description="Basic and acidic residues" evidence="1">
    <location>
        <begin position="1"/>
        <end position="11"/>
    </location>
</feature>
<dbReference type="InterPro" id="IPR002492">
    <property type="entry name" value="Transposase_Tc1-like"/>
</dbReference>
<reference evidence="4" key="1">
    <citation type="submission" date="2023-06" db="EMBL/GenBank/DDBJ databases">
        <title>Male Hemibagrus guttatus genome.</title>
        <authorList>
            <person name="Bian C."/>
        </authorList>
    </citation>
    <scope>NUCLEOTIDE SEQUENCE</scope>
    <source>
        <strain evidence="4">Male_cb2023</strain>
        <tissue evidence="4">Muscle</tissue>
    </source>
</reference>
<comment type="caution">
    <text evidence="4">The sequence shown here is derived from an EMBL/GenBank/DDBJ whole genome shotgun (WGS) entry which is preliminary data.</text>
</comment>
<evidence type="ECO:0000313" key="5">
    <source>
        <dbReference type="Proteomes" id="UP001274896"/>
    </source>
</evidence>